<dbReference type="CDD" id="cd03225">
    <property type="entry name" value="ABC_cobalt_CbiO_domain1"/>
    <property type="match status" value="2"/>
</dbReference>
<sequence length="526" mass="53998">MDDLIRTEQLTVTYPGAPAPRLRQVSIAVGQDERVLLLGPSGAGKSTLLRTLAGVVPQTVEAQVTGQLQVCAADPRSTPVPQLAAQVATLTQDPADQLCLPTVAEEVAFALENRAAPAEEIGQRVAAALQAVGAGHLAGRRTSELSGGEGQRVALAAALVARPRLLLLDEPTALLDPAGARSIGTLLAGLPGSSLLIEHRLDELGTLPERCVLFDGAGTVLVDGPSREVLTWPEVAGTGTWLPATAELTRVLGRPVSGAQVGGALAELAERSPRPNPRPPGPVLLTAGETEVRRGERTVLTGVDLELRAGQITAVLGANGSGKSSLLLGLAGLLPATGISGRARAGMVFQNPEHQFLARSVAEEIGYGLPAGSSVEPVLARYGLAGFADADPFRLSGGQQRRLSLAAMTVMDDEVLLADEPTFGQDRRTAAGIGAELARLADEGRAVVLVSHDLRLVAALADQVLLLAGGRPVAAGSVDQVLVPDVLARAGLHLPPLLAAWPGPLGAARGVLALLEHEAAPAQVAA</sequence>
<reference evidence="6" key="2">
    <citation type="submission" date="2021-04" db="EMBL/GenBank/DDBJ databases">
        <authorList>
            <person name="Gilroy R."/>
        </authorList>
    </citation>
    <scope>NUCLEOTIDE SEQUENCE</scope>
    <source>
        <strain evidence="6">ChiGjej4B4-7305</strain>
    </source>
</reference>
<dbReference type="InterPro" id="IPR003593">
    <property type="entry name" value="AAA+_ATPase"/>
</dbReference>
<gene>
    <name evidence="6" type="ORF">H9815_09865</name>
</gene>
<protein>
    <submittedName>
        <fullName evidence="6">Energy-coupling factor ABC transporter ATP-binding protein</fullName>
    </submittedName>
</protein>
<dbReference type="InterPro" id="IPR003439">
    <property type="entry name" value="ABC_transporter-like_ATP-bd"/>
</dbReference>
<keyword evidence="3" id="KW-0547">Nucleotide-binding</keyword>
<dbReference type="AlphaFoldDB" id="A0A9D2EEQ4"/>
<reference evidence="6" key="1">
    <citation type="journal article" date="2021" name="PeerJ">
        <title>Extensive microbial diversity within the chicken gut microbiome revealed by metagenomics and culture.</title>
        <authorList>
            <person name="Gilroy R."/>
            <person name="Ravi A."/>
            <person name="Getino M."/>
            <person name="Pursley I."/>
            <person name="Horton D.L."/>
            <person name="Alikhan N.F."/>
            <person name="Baker D."/>
            <person name="Gharbi K."/>
            <person name="Hall N."/>
            <person name="Watson M."/>
            <person name="Adriaenssens E.M."/>
            <person name="Foster-Nyarko E."/>
            <person name="Jarju S."/>
            <person name="Secka A."/>
            <person name="Antonio M."/>
            <person name="Oren A."/>
            <person name="Chaudhuri R.R."/>
            <person name="La Ragione R."/>
            <person name="Hildebrand F."/>
            <person name="Pallen M.J."/>
        </authorList>
    </citation>
    <scope>NUCLEOTIDE SEQUENCE</scope>
    <source>
        <strain evidence="6">ChiGjej4B4-7305</strain>
    </source>
</reference>
<evidence type="ECO:0000256" key="3">
    <source>
        <dbReference type="ARBA" id="ARBA00022741"/>
    </source>
</evidence>
<dbReference type="GO" id="GO:0043190">
    <property type="term" value="C:ATP-binding cassette (ABC) transporter complex"/>
    <property type="evidence" value="ECO:0007669"/>
    <property type="project" value="TreeGrafter"/>
</dbReference>
<dbReference type="PROSITE" id="PS00211">
    <property type="entry name" value="ABC_TRANSPORTER_1"/>
    <property type="match status" value="1"/>
</dbReference>
<organism evidence="6 7">
    <name type="scientific">Candidatus Ruania gallistercoris</name>
    <dbReference type="NCBI Taxonomy" id="2838746"/>
    <lineage>
        <taxon>Bacteria</taxon>
        <taxon>Bacillati</taxon>
        <taxon>Actinomycetota</taxon>
        <taxon>Actinomycetes</taxon>
        <taxon>Micrococcales</taxon>
        <taxon>Ruaniaceae</taxon>
        <taxon>Ruania</taxon>
    </lineage>
</organism>
<dbReference type="InterPro" id="IPR015856">
    <property type="entry name" value="ABC_transpr_CbiO/EcfA_su"/>
</dbReference>
<evidence type="ECO:0000313" key="7">
    <source>
        <dbReference type="Proteomes" id="UP000824037"/>
    </source>
</evidence>
<dbReference type="Gene3D" id="3.40.50.300">
    <property type="entry name" value="P-loop containing nucleotide triphosphate hydrolases"/>
    <property type="match status" value="2"/>
</dbReference>
<dbReference type="GO" id="GO:0042626">
    <property type="term" value="F:ATPase-coupled transmembrane transporter activity"/>
    <property type="evidence" value="ECO:0007669"/>
    <property type="project" value="TreeGrafter"/>
</dbReference>
<keyword evidence="2" id="KW-0813">Transport</keyword>
<dbReference type="PROSITE" id="PS50893">
    <property type="entry name" value="ABC_TRANSPORTER_2"/>
    <property type="match status" value="2"/>
</dbReference>
<evidence type="ECO:0000313" key="6">
    <source>
        <dbReference type="EMBL" id="HIZ36072.1"/>
    </source>
</evidence>
<dbReference type="Pfam" id="PF00005">
    <property type="entry name" value="ABC_tran"/>
    <property type="match status" value="2"/>
</dbReference>
<dbReference type="Proteomes" id="UP000824037">
    <property type="component" value="Unassembled WGS sequence"/>
</dbReference>
<dbReference type="InterPro" id="IPR017871">
    <property type="entry name" value="ABC_transporter-like_CS"/>
</dbReference>
<dbReference type="InterPro" id="IPR050095">
    <property type="entry name" value="ECF_ABC_transporter_ATP-bd"/>
</dbReference>
<feature type="domain" description="ABC transporter" evidence="5">
    <location>
        <begin position="284"/>
        <end position="494"/>
    </location>
</feature>
<dbReference type="SUPFAM" id="SSF52540">
    <property type="entry name" value="P-loop containing nucleoside triphosphate hydrolases"/>
    <property type="match status" value="2"/>
</dbReference>
<comment type="similarity">
    <text evidence="1">Belongs to the ABC transporter superfamily.</text>
</comment>
<dbReference type="InterPro" id="IPR027417">
    <property type="entry name" value="P-loop_NTPase"/>
</dbReference>
<evidence type="ECO:0000256" key="1">
    <source>
        <dbReference type="ARBA" id="ARBA00005417"/>
    </source>
</evidence>
<name>A0A9D2EEQ4_9MICO</name>
<feature type="domain" description="ABC transporter" evidence="5">
    <location>
        <begin position="5"/>
        <end position="242"/>
    </location>
</feature>
<dbReference type="PANTHER" id="PTHR43553">
    <property type="entry name" value="HEAVY METAL TRANSPORTER"/>
    <property type="match status" value="1"/>
</dbReference>
<dbReference type="EMBL" id="DXBY01000165">
    <property type="protein sequence ID" value="HIZ36072.1"/>
    <property type="molecule type" value="Genomic_DNA"/>
</dbReference>
<evidence type="ECO:0000259" key="5">
    <source>
        <dbReference type="PROSITE" id="PS50893"/>
    </source>
</evidence>
<dbReference type="SMART" id="SM00382">
    <property type="entry name" value="AAA"/>
    <property type="match status" value="2"/>
</dbReference>
<accession>A0A9D2EEQ4</accession>
<proteinExistence type="inferred from homology"/>
<evidence type="ECO:0000256" key="4">
    <source>
        <dbReference type="ARBA" id="ARBA00022840"/>
    </source>
</evidence>
<comment type="caution">
    <text evidence="6">The sequence shown here is derived from an EMBL/GenBank/DDBJ whole genome shotgun (WGS) entry which is preliminary data.</text>
</comment>
<keyword evidence="4 6" id="KW-0067">ATP-binding</keyword>
<dbReference type="GO" id="GO:0016887">
    <property type="term" value="F:ATP hydrolysis activity"/>
    <property type="evidence" value="ECO:0007669"/>
    <property type="project" value="InterPro"/>
</dbReference>
<evidence type="ECO:0000256" key="2">
    <source>
        <dbReference type="ARBA" id="ARBA00022448"/>
    </source>
</evidence>
<dbReference type="GO" id="GO:0005524">
    <property type="term" value="F:ATP binding"/>
    <property type="evidence" value="ECO:0007669"/>
    <property type="project" value="UniProtKB-KW"/>
</dbReference>